<proteinExistence type="inferred from homology"/>
<sequence length="126" mass="14669">MENIEEKLVNLGYKLTKPRVKVLRFLRKTSSTPYSAQDIFKKIQGVDLASVYRVLALFNDLEIANEEFFGKEKKYCLATNPHHHVVCRRCGKTKMVECDHDYGNKFQNFSDIRHQLILTGICNKCK</sequence>
<dbReference type="GO" id="GO:1900376">
    <property type="term" value="P:regulation of secondary metabolite biosynthetic process"/>
    <property type="evidence" value="ECO:0007669"/>
    <property type="project" value="TreeGrafter"/>
</dbReference>
<feature type="binding site" evidence="7">
    <location>
        <position position="122"/>
    </location>
    <ligand>
        <name>Zn(2+)</name>
        <dbReference type="ChEBI" id="CHEBI:29105"/>
    </ligand>
</feature>
<comment type="cofactor">
    <cofactor evidence="8">
        <name>Mn(2+)</name>
        <dbReference type="ChEBI" id="CHEBI:29035"/>
    </cofactor>
    <cofactor evidence="8">
        <name>Fe(2+)</name>
        <dbReference type="ChEBI" id="CHEBI:29033"/>
    </cofactor>
    <text evidence="8">Binds 1 Mn(2+) or Fe(2+) ion per subunit.</text>
</comment>
<organism evidence="9 10">
    <name type="scientific">Candidatus Kuenenbacteria bacterium CG1_02_38_13</name>
    <dbReference type="NCBI Taxonomy" id="1805235"/>
    <lineage>
        <taxon>Bacteria</taxon>
        <taxon>Candidatus Kueneniibacteriota</taxon>
    </lineage>
</organism>
<dbReference type="GO" id="GO:0008270">
    <property type="term" value="F:zinc ion binding"/>
    <property type="evidence" value="ECO:0007669"/>
    <property type="project" value="TreeGrafter"/>
</dbReference>
<comment type="cofactor">
    <cofactor evidence="7">
        <name>Zn(2+)</name>
        <dbReference type="ChEBI" id="CHEBI:29105"/>
    </cofactor>
    <text evidence="7">Binds 1 zinc ion per subunit.</text>
</comment>
<dbReference type="InterPro" id="IPR036390">
    <property type="entry name" value="WH_DNA-bd_sf"/>
</dbReference>
<dbReference type="InterPro" id="IPR043135">
    <property type="entry name" value="Fur_C"/>
</dbReference>
<evidence type="ECO:0000256" key="1">
    <source>
        <dbReference type="ARBA" id="ARBA00007957"/>
    </source>
</evidence>
<evidence type="ECO:0000256" key="4">
    <source>
        <dbReference type="ARBA" id="ARBA00023015"/>
    </source>
</evidence>
<evidence type="ECO:0000256" key="2">
    <source>
        <dbReference type="ARBA" id="ARBA00022491"/>
    </source>
</evidence>
<name>A0A1J4TZ70_9BACT</name>
<keyword evidence="3 7" id="KW-0862">Zinc</keyword>
<dbReference type="GO" id="GO:0000976">
    <property type="term" value="F:transcription cis-regulatory region binding"/>
    <property type="evidence" value="ECO:0007669"/>
    <property type="project" value="TreeGrafter"/>
</dbReference>
<keyword evidence="8" id="KW-0408">Iron</keyword>
<feature type="binding site" evidence="7">
    <location>
        <position position="90"/>
    </location>
    <ligand>
        <name>Zn(2+)</name>
        <dbReference type="ChEBI" id="CHEBI:29105"/>
    </ligand>
</feature>
<reference evidence="9 10" key="1">
    <citation type="journal article" date="2016" name="Environ. Microbiol.">
        <title>Genomic resolution of a cold subsurface aquifer community provides metabolic insights for novel microbes adapted to high CO concentrations.</title>
        <authorList>
            <person name="Probst A.J."/>
            <person name="Castelle C.J."/>
            <person name="Singh A."/>
            <person name="Brown C.T."/>
            <person name="Anantharaman K."/>
            <person name="Sharon I."/>
            <person name="Hug L.A."/>
            <person name="Burstein D."/>
            <person name="Emerson J.B."/>
            <person name="Thomas B.C."/>
            <person name="Banfield J.F."/>
        </authorList>
    </citation>
    <scope>NUCLEOTIDE SEQUENCE [LARGE SCALE GENOMIC DNA]</scope>
    <source>
        <strain evidence="9">CG1_02_38_13</strain>
    </source>
</reference>
<keyword evidence="6" id="KW-0804">Transcription</keyword>
<dbReference type="PANTHER" id="PTHR33202">
    <property type="entry name" value="ZINC UPTAKE REGULATION PROTEIN"/>
    <property type="match status" value="1"/>
</dbReference>
<dbReference type="Pfam" id="PF01475">
    <property type="entry name" value="FUR"/>
    <property type="match status" value="1"/>
</dbReference>
<dbReference type="SUPFAM" id="SSF46785">
    <property type="entry name" value="Winged helix' DNA-binding domain"/>
    <property type="match status" value="1"/>
</dbReference>
<dbReference type="GO" id="GO:0003700">
    <property type="term" value="F:DNA-binding transcription factor activity"/>
    <property type="evidence" value="ECO:0007669"/>
    <property type="project" value="InterPro"/>
</dbReference>
<comment type="similarity">
    <text evidence="1">Belongs to the Fur family.</text>
</comment>
<evidence type="ECO:0000256" key="5">
    <source>
        <dbReference type="ARBA" id="ARBA00023125"/>
    </source>
</evidence>
<dbReference type="PANTHER" id="PTHR33202:SF7">
    <property type="entry name" value="FERRIC UPTAKE REGULATION PROTEIN"/>
    <property type="match status" value="1"/>
</dbReference>
<protein>
    <recommendedName>
        <fullName evidence="11">Transcriptional repressor</fullName>
    </recommendedName>
</protein>
<dbReference type="AlphaFoldDB" id="A0A1J4TZ70"/>
<evidence type="ECO:0000256" key="7">
    <source>
        <dbReference type="PIRSR" id="PIRSR602481-1"/>
    </source>
</evidence>
<comment type="caution">
    <text evidence="9">The sequence shown here is derived from an EMBL/GenBank/DDBJ whole genome shotgun (WGS) entry which is preliminary data.</text>
</comment>
<keyword evidence="4" id="KW-0805">Transcription regulation</keyword>
<dbReference type="Proteomes" id="UP000182465">
    <property type="component" value="Unassembled WGS sequence"/>
</dbReference>
<keyword evidence="7" id="KW-0479">Metal-binding</keyword>
<feature type="binding site" evidence="7">
    <location>
        <position position="125"/>
    </location>
    <ligand>
        <name>Zn(2+)</name>
        <dbReference type="ChEBI" id="CHEBI:29105"/>
    </ligand>
</feature>
<dbReference type="InterPro" id="IPR036388">
    <property type="entry name" value="WH-like_DNA-bd_sf"/>
</dbReference>
<evidence type="ECO:0000256" key="8">
    <source>
        <dbReference type="PIRSR" id="PIRSR602481-2"/>
    </source>
</evidence>
<dbReference type="CDD" id="cd07153">
    <property type="entry name" value="Fur_like"/>
    <property type="match status" value="1"/>
</dbReference>
<evidence type="ECO:0008006" key="11">
    <source>
        <dbReference type="Google" id="ProtNLM"/>
    </source>
</evidence>
<dbReference type="GO" id="GO:0045892">
    <property type="term" value="P:negative regulation of DNA-templated transcription"/>
    <property type="evidence" value="ECO:0007669"/>
    <property type="project" value="TreeGrafter"/>
</dbReference>
<evidence type="ECO:0000313" key="10">
    <source>
        <dbReference type="Proteomes" id="UP000182465"/>
    </source>
</evidence>
<evidence type="ECO:0000256" key="6">
    <source>
        <dbReference type="ARBA" id="ARBA00023163"/>
    </source>
</evidence>
<dbReference type="InterPro" id="IPR002481">
    <property type="entry name" value="FUR"/>
</dbReference>
<evidence type="ECO:0000256" key="3">
    <source>
        <dbReference type="ARBA" id="ARBA00022833"/>
    </source>
</evidence>
<evidence type="ECO:0000313" key="9">
    <source>
        <dbReference type="EMBL" id="OIO17378.1"/>
    </source>
</evidence>
<keyword evidence="5" id="KW-0238">DNA-binding</keyword>
<gene>
    <name evidence="9" type="ORF">AUJ29_01330</name>
</gene>
<feature type="binding site" evidence="7">
    <location>
        <position position="87"/>
    </location>
    <ligand>
        <name>Zn(2+)</name>
        <dbReference type="ChEBI" id="CHEBI:29105"/>
    </ligand>
</feature>
<dbReference type="Gene3D" id="3.30.1490.190">
    <property type="match status" value="1"/>
</dbReference>
<feature type="binding site" evidence="8">
    <location>
        <position position="114"/>
    </location>
    <ligand>
        <name>Fe cation</name>
        <dbReference type="ChEBI" id="CHEBI:24875"/>
    </ligand>
</feature>
<dbReference type="EMBL" id="MNVB01000032">
    <property type="protein sequence ID" value="OIO17378.1"/>
    <property type="molecule type" value="Genomic_DNA"/>
</dbReference>
<dbReference type="Gene3D" id="1.10.10.10">
    <property type="entry name" value="Winged helix-like DNA-binding domain superfamily/Winged helix DNA-binding domain"/>
    <property type="match status" value="1"/>
</dbReference>
<accession>A0A1J4TZ70</accession>
<keyword evidence="2" id="KW-0678">Repressor</keyword>